<keyword evidence="2" id="KW-0808">Transferase</keyword>
<evidence type="ECO:0008006" key="7">
    <source>
        <dbReference type="Google" id="ProtNLM"/>
    </source>
</evidence>
<comment type="caution">
    <text evidence="5">The sequence shown here is derived from an EMBL/GenBank/DDBJ whole genome shotgun (WGS) entry which is preliminary data.</text>
</comment>
<organism evidence="5 6">
    <name type="scientific">Nocardioides marinquilinus</name>
    <dbReference type="NCBI Taxonomy" id="1210400"/>
    <lineage>
        <taxon>Bacteria</taxon>
        <taxon>Bacillati</taxon>
        <taxon>Actinomycetota</taxon>
        <taxon>Actinomycetes</taxon>
        <taxon>Propionibacteriales</taxon>
        <taxon>Nocardioidaceae</taxon>
        <taxon>Nocardioides</taxon>
    </lineage>
</organism>
<evidence type="ECO:0000256" key="1">
    <source>
        <dbReference type="ARBA" id="ARBA00022603"/>
    </source>
</evidence>
<evidence type="ECO:0000313" key="6">
    <source>
        <dbReference type="Proteomes" id="UP001500221"/>
    </source>
</evidence>
<name>A0ABP9PQ28_9ACTN</name>
<dbReference type="SUPFAM" id="SSF53335">
    <property type="entry name" value="S-adenosyl-L-methionine-dependent methyltransferases"/>
    <property type="match status" value="1"/>
</dbReference>
<dbReference type="InterPro" id="IPR041698">
    <property type="entry name" value="Methyltransf_25"/>
</dbReference>
<dbReference type="Pfam" id="PF13649">
    <property type="entry name" value="Methyltransf_25"/>
    <property type="match status" value="1"/>
</dbReference>
<dbReference type="RefSeq" id="WP_345458896.1">
    <property type="nucleotide sequence ID" value="NZ_BAABKG010000003.1"/>
</dbReference>
<dbReference type="Pfam" id="PF12867">
    <property type="entry name" value="DinB_2"/>
    <property type="match status" value="1"/>
</dbReference>
<dbReference type="PANTHER" id="PTHR43861:SF1">
    <property type="entry name" value="TRANS-ACONITATE 2-METHYLTRANSFERASE"/>
    <property type="match status" value="1"/>
</dbReference>
<dbReference type="SUPFAM" id="SSF109854">
    <property type="entry name" value="DinB/YfiT-like putative metalloenzymes"/>
    <property type="match status" value="1"/>
</dbReference>
<dbReference type="CDD" id="cd02440">
    <property type="entry name" value="AdoMet_MTases"/>
    <property type="match status" value="1"/>
</dbReference>
<dbReference type="InterPro" id="IPR024775">
    <property type="entry name" value="DinB-like"/>
</dbReference>
<gene>
    <name evidence="5" type="ORF">GCM10023340_25490</name>
</gene>
<accession>A0ABP9PQ28</accession>
<dbReference type="InterPro" id="IPR029063">
    <property type="entry name" value="SAM-dependent_MTases_sf"/>
</dbReference>
<dbReference type="Gene3D" id="3.40.50.150">
    <property type="entry name" value="Vaccinia Virus protein VP39"/>
    <property type="match status" value="1"/>
</dbReference>
<dbReference type="EMBL" id="BAABKG010000003">
    <property type="protein sequence ID" value="GAA5149722.1"/>
    <property type="molecule type" value="Genomic_DNA"/>
</dbReference>
<evidence type="ECO:0000313" key="5">
    <source>
        <dbReference type="EMBL" id="GAA5149722.1"/>
    </source>
</evidence>
<sequence>MTADDAGPDVEPDTKDWTWVLDRPCPDCGYDAATVDLADVGPALRANAAVWRVALDGDGATRRPRPGTWSPAEYACHVRDVHRVFAERVDLVLAEDEPTFANWDQDAAARAGRYDLADPATVAGELDDGAEAAAARYDAVPDAARHRRGRRDNGSRFTVETLARYHLHDVVHHAWDVRQHVTRAAYDQQAAAYRQASATLSEPVRAALDAYASALAPGARVLEIGSGGGRDAAELEARGLVVRRTDVTPGFVELLRAAGHEADVLDPLVDDLDPPPAGYDGVWANASLLHVARRDLPTVLTRLAAATRPGGVLRLTVKEGDGDGWSTHGSIGAPRSFTYWRRGPLEDVVAGAGWQVGEVTETDGMRGERWLAVVAYGGGR</sequence>
<reference evidence="6" key="1">
    <citation type="journal article" date="2019" name="Int. J. Syst. Evol. Microbiol.">
        <title>The Global Catalogue of Microorganisms (GCM) 10K type strain sequencing project: providing services to taxonomists for standard genome sequencing and annotation.</title>
        <authorList>
            <consortium name="The Broad Institute Genomics Platform"/>
            <consortium name="The Broad Institute Genome Sequencing Center for Infectious Disease"/>
            <person name="Wu L."/>
            <person name="Ma J."/>
        </authorList>
    </citation>
    <scope>NUCLEOTIDE SEQUENCE [LARGE SCALE GENOMIC DNA]</scope>
    <source>
        <strain evidence="6">JCM 18459</strain>
    </source>
</reference>
<dbReference type="PANTHER" id="PTHR43861">
    <property type="entry name" value="TRANS-ACONITATE 2-METHYLTRANSFERASE-RELATED"/>
    <property type="match status" value="1"/>
</dbReference>
<dbReference type="Proteomes" id="UP001500221">
    <property type="component" value="Unassembled WGS sequence"/>
</dbReference>
<dbReference type="Gene3D" id="1.20.120.450">
    <property type="entry name" value="dinb family like domain"/>
    <property type="match status" value="1"/>
</dbReference>
<evidence type="ECO:0000259" key="4">
    <source>
        <dbReference type="Pfam" id="PF13649"/>
    </source>
</evidence>
<keyword evidence="6" id="KW-1185">Reference proteome</keyword>
<feature type="domain" description="DinB-like" evidence="3">
    <location>
        <begin position="54"/>
        <end position="174"/>
    </location>
</feature>
<keyword evidence="1" id="KW-0489">Methyltransferase</keyword>
<evidence type="ECO:0000259" key="3">
    <source>
        <dbReference type="Pfam" id="PF12867"/>
    </source>
</evidence>
<protein>
    <recommendedName>
        <fullName evidence="7">Methyltransferase domain-containing protein</fullName>
    </recommendedName>
</protein>
<feature type="domain" description="Methyltransferase" evidence="4">
    <location>
        <begin position="221"/>
        <end position="311"/>
    </location>
</feature>
<proteinExistence type="predicted"/>
<evidence type="ECO:0000256" key="2">
    <source>
        <dbReference type="ARBA" id="ARBA00022679"/>
    </source>
</evidence>
<dbReference type="InterPro" id="IPR034660">
    <property type="entry name" value="DinB/YfiT-like"/>
</dbReference>